<evidence type="ECO:0000313" key="2">
    <source>
        <dbReference type="EMBL" id="GFH06958.1"/>
    </source>
</evidence>
<name>A0A699YGE3_HAELA</name>
<feature type="compositionally biased region" description="Basic and acidic residues" evidence="1">
    <location>
        <begin position="137"/>
        <end position="146"/>
    </location>
</feature>
<evidence type="ECO:0000256" key="1">
    <source>
        <dbReference type="SAM" id="MobiDB-lite"/>
    </source>
</evidence>
<protein>
    <submittedName>
        <fullName evidence="2">Uncharacterized protein</fullName>
    </submittedName>
</protein>
<organism evidence="2 3">
    <name type="scientific">Haematococcus lacustris</name>
    <name type="common">Green alga</name>
    <name type="synonym">Haematococcus pluvialis</name>
    <dbReference type="NCBI Taxonomy" id="44745"/>
    <lineage>
        <taxon>Eukaryota</taxon>
        <taxon>Viridiplantae</taxon>
        <taxon>Chlorophyta</taxon>
        <taxon>core chlorophytes</taxon>
        <taxon>Chlorophyceae</taxon>
        <taxon>CS clade</taxon>
        <taxon>Chlamydomonadales</taxon>
        <taxon>Haematococcaceae</taxon>
        <taxon>Haematococcus</taxon>
    </lineage>
</organism>
<gene>
    <name evidence="2" type="ORF">HaLaN_01685</name>
</gene>
<proteinExistence type="predicted"/>
<dbReference type="Proteomes" id="UP000485058">
    <property type="component" value="Unassembled WGS sequence"/>
</dbReference>
<reference evidence="2 3" key="1">
    <citation type="submission" date="2020-02" db="EMBL/GenBank/DDBJ databases">
        <title>Draft genome sequence of Haematococcus lacustris strain NIES-144.</title>
        <authorList>
            <person name="Morimoto D."/>
            <person name="Nakagawa S."/>
            <person name="Yoshida T."/>
            <person name="Sawayama S."/>
        </authorList>
    </citation>
    <scope>NUCLEOTIDE SEQUENCE [LARGE SCALE GENOMIC DNA]</scope>
    <source>
        <strain evidence="2 3">NIES-144</strain>
    </source>
</reference>
<feature type="compositionally biased region" description="Polar residues" evidence="1">
    <location>
        <begin position="80"/>
        <end position="90"/>
    </location>
</feature>
<keyword evidence="3" id="KW-1185">Reference proteome</keyword>
<dbReference type="EMBL" id="BLLF01000066">
    <property type="protein sequence ID" value="GFH06958.1"/>
    <property type="molecule type" value="Genomic_DNA"/>
</dbReference>
<dbReference type="AlphaFoldDB" id="A0A699YGE3"/>
<accession>A0A699YGE3</accession>
<evidence type="ECO:0000313" key="3">
    <source>
        <dbReference type="Proteomes" id="UP000485058"/>
    </source>
</evidence>
<feature type="compositionally biased region" description="Low complexity" evidence="1">
    <location>
        <begin position="7"/>
        <end position="21"/>
    </location>
</feature>
<comment type="caution">
    <text evidence="2">The sequence shown here is derived from an EMBL/GenBank/DDBJ whole genome shotgun (WGS) entry which is preliminary data.</text>
</comment>
<sequence length="146" mass="14800">MRAVLTAQATSTAPASAQHAPGVHGHAAGSGADPAGKSYGYKTTPAVLSATARAEAARNGQAVPREAAPELHTAPLPSSAEGQSAEQPSTIWEEDEVQHEVQPGIAVACQSRGQGSRWHRWGPRATTNSGGPVQGSKGDHPDGSGP</sequence>
<feature type="region of interest" description="Disordered" evidence="1">
    <location>
        <begin position="1"/>
        <end position="146"/>
    </location>
</feature>